<protein>
    <submittedName>
        <fullName evidence="1">Uncharacterized protein</fullName>
    </submittedName>
</protein>
<dbReference type="RefSeq" id="XP_066717616.1">
    <property type="nucleotide sequence ID" value="XM_066858347.1"/>
</dbReference>
<dbReference type="EMBL" id="JAQQWL010000006">
    <property type="protein sequence ID" value="KAK8070322.1"/>
    <property type="molecule type" value="Genomic_DNA"/>
</dbReference>
<accession>A0ABR1VGI4</accession>
<proteinExistence type="predicted"/>
<sequence length="149" mass="17239">MASTVTRHVDRALQFRNRVWQEAVNPLEKQNETMEAINDTLKFGQVKGVLRAYEIYGREWWVPGKKGPDDYKAWVRGHYTAAVEESVEILDCLLRRWEAGVQRIPPTYITEANASMLRGGATCVFCHLRELDKNPALTLMRPIFRVYGR</sequence>
<comment type="caution">
    <text evidence="1">The sequence shown here is derived from an EMBL/GenBank/DDBJ whole genome shotgun (WGS) entry which is preliminary data.</text>
</comment>
<reference evidence="1 2" key="1">
    <citation type="submission" date="2023-01" db="EMBL/GenBank/DDBJ databases">
        <title>Analysis of 21 Apiospora genomes using comparative genomics revels a genus with tremendous synthesis potential of carbohydrate active enzymes and secondary metabolites.</title>
        <authorList>
            <person name="Sorensen T."/>
        </authorList>
    </citation>
    <scope>NUCLEOTIDE SEQUENCE [LARGE SCALE GENOMIC DNA]</scope>
    <source>
        <strain evidence="1 2">CBS 135458</strain>
    </source>
</reference>
<dbReference type="GeneID" id="92091410"/>
<evidence type="ECO:0000313" key="1">
    <source>
        <dbReference type="EMBL" id="KAK8070322.1"/>
    </source>
</evidence>
<name>A0ABR1VGI4_9PEZI</name>
<gene>
    <name evidence="1" type="ORF">PG994_006938</name>
</gene>
<evidence type="ECO:0000313" key="2">
    <source>
        <dbReference type="Proteomes" id="UP001480595"/>
    </source>
</evidence>
<organism evidence="1 2">
    <name type="scientific">Apiospora phragmitis</name>
    <dbReference type="NCBI Taxonomy" id="2905665"/>
    <lineage>
        <taxon>Eukaryota</taxon>
        <taxon>Fungi</taxon>
        <taxon>Dikarya</taxon>
        <taxon>Ascomycota</taxon>
        <taxon>Pezizomycotina</taxon>
        <taxon>Sordariomycetes</taxon>
        <taxon>Xylariomycetidae</taxon>
        <taxon>Amphisphaeriales</taxon>
        <taxon>Apiosporaceae</taxon>
        <taxon>Apiospora</taxon>
    </lineage>
</organism>
<keyword evidence="2" id="KW-1185">Reference proteome</keyword>
<dbReference type="Proteomes" id="UP001480595">
    <property type="component" value="Unassembled WGS sequence"/>
</dbReference>